<accession>A0A023B2U5</accession>
<proteinExistence type="predicted"/>
<dbReference type="EMBL" id="AFNH02000864">
    <property type="protein sequence ID" value="EZG55203.1"/>
    <property type="molecule type" value="Genomic_DNA"/>
</dbReference>
<reference evidence="1" key="1">
    <citation type="submission" date="2013-12" db="EMBL/GenBank/DDBJ databases">
        <authorList>
            <person name="Omoto C.K."/>
            <person name="Sibley D."/>
            <person name="Venepally P."/>
            <person name="Hadjithomas M."/>
            <person name="Karamycheva S."/>
            <person name="Brunk B."/>
            <person name="Roos D."/>
            <person name="Caler E."/>
            <person name="Lorenzi H."/>
        </authorList>
    </citation>
    <scope>NUCLEOTIDE SEQUENCE</scope>
</reference>
<comment type="caution">
    <text evidence="1">The sequence shown here is derived from an EMBL/GenBank/DDBJ whole genome shotgun (WGS) entry which is preliminary data.</text>
</comment>
<evidence type="ECO:0000313" key="1">
    <source>
        <dbReference type="EMBL" id="EZG55203.1"/>
    </source>
</evidence>
<organism evidence="1 2">
    <name type="scientific">Gregarina niphandrodes</name>
    <name type="common">Septate eugregarine</name>
    <dbReference type="NCBI Taxonomy" id="110365"/>
    <lineage>
        <taxon>Eukaryota</taxon>
        <taxon>Sar</taxon>
        <taxon>Alveolata</taxon>
        <taxon>Apicomplexa</taxon>
        <taxon>Conoidasida</taxon>
        <taxon>Gregarinasina</taxon>
        <taxon>Eugregarinorida</taxon>
        <taxon>Gregarinidae</taxon>
        <taxon>Gregarina</taxon>
    </lineage>
</organism>
<dbReference type="RefSeq" id="XP_011131730.1">
    <property type="nucleotide sequence ID" value="XM_011133428.1"/>
</dbReference>
<protein>
    <submittedName>
        <fullName evidence="1">Uncharacterized protein</fullName>
    </submittedName>
</protein>
<dbReference type="GeneID" id="22914151"/>
<keyword evidence="2" id="KW-1185">Reference proteome</keyword>
<dbReference type="Proteomes" id="UP000019763">
    <property type="component" value="Unassembled WGS sequence"/>
</dbReference>
<name>A0A023B2U5_GRENI</name>
<gene>
    <name evidence="1" type="ORF">GNI_116430</name>
</gene>
<sequence>MQQATLEYANAFSNDPKALMVMARRLSRFAHTCAAGLTYISTASSLIAHETFVDPSSVYFPQPTANEISNNNLGSYVANAHRDLSVGMRPHVLSAFSLSVQNKDNERLVLPSAQRIFTGADRFEQSWSRAVEMVGEFRTNKSRHGETTSFLANSLTKLLYNRMGALNDPDEYEPVDYQWEDSSDRRGRGLTREEITDLAAFTARVAIGQLPLSEAHDALGLSLMIIASDPGIPDDLRAGLILEARQQFVKTPDGSFNALALDLTMAAPILSNSIFAVTPQLQKLNPATTHVVAQITGDIGCTESWSLMTQTVRHYLWYHANKHAFNTPGFKKYIDQDILGELARAGVEEAEWSLATQLSDDDLLKQTLLSFSAHRGRTVAQLNLARLARDGKIRIATTDGKKNGMGVHESAGMDASMVPDAMSLMEEDAVLDAWNPSEFPLLMTKDELAQSHLELITETPMRWEDGDLSSPEFAAAYTEALLDESWNAFFGLGRPQSLRDCLVVLNKVPFRLIKHAYLGLYQVLMLLNGFLHKII</sequence>
<dbReference type="AlphaFoldDB" id="A0A023B2U5"/>
<evidence type="ECO:0000313" key="2">
    <source>
        <dbReference type="Proteomes" id="UP000019763"/>
    </source>
</evidence>
<dbReference type="VEuPathDB" id="CryptoDB:GNI_116430"/>